<reference evidence="9" key="1">
    <citation type="journal article" date="2019" name="Int. J. Syst. Evol. Microbiol.">
        <title>The Global Catalogue of Microorganisms (GCM) 10K type strain sequencing project: providing services to taxonomists for standard genome sequencing and annotation.</title>
        <authorList>
            <consortium name="The Broad Institute Genomics Platform"/>
            <consortium name="The Broad Institute Genome Sequencing Center for Infectious Disease"/>
            <person name="Wu L."/>
            <person name="Ma J."/>
        </authorList>
    </citation>
    <scope>NUCLEOTIDE SEQUENCE [LARGE SCALE GENOMIC DNA]</scope>
    <source>
        <strain evidence="9">JCM 13023</strain>
    </source>
</reference>
<evidence type="ECO:0000313" key="9">
    <source>
        <dbReference type="Proteomes" id="UP001500653"/>
    </source>
</evidence>
<feature type="domain" description="Acyl-CoA dehydrogenase/oxidase N-terminal" evidence="7">
    <location>
        <begin position="7"/>
        <end position="99"/>
    </location>
</feature>
<evidence type="ECO:0000259" key="7">
    <source>
        <dbReference type="Pfam" id="PF02771"/>
    </source>
</evidence>
<dbReference type="Gene3D" id="1.20.140.10">
    <property type="entry name" value="Butyryl-CoA Dehydrogenase, subunit A, domain 3"/>
    <property type="match status" value="1"/>
</dbReference>
<evidence type="ECO:0000256" key="3">
    <source>
        <dbReference type="ARBA" id="ARBA00022630"/>
    </source>
</evidence>
<keyword evidence="5" id="KW-0560">Oxidoreductase</keyword>
<comment type="similarity">
    <text evidence="2">Belongs to the acyl-CoA dehydrogenase family.</text>
</comment>
<proteinExistence type="inferred from homology"/>
<dbReference type="Gene3D" id="1.10.540.10">
    <property type="entry name" value="Acyl-CoA dehydrogenase/oxidase, N-terminal domain"/>
    <property type="match status" value="1"/>
</dbReference>
<evidence type="ECO:0000256" key="4">
    <source>
        <dbReference type="ARBA" id="ARBA00022827"/>
    </source>
</evidence>
<dbReference type="InterPro" id="IPR009075">
    <property type="entry name" value="AcylCo_DH/oxidase_C"/>
</dbReference>
<dbReference type="InterPro" id="IPR036250">
    <property type="entry name" value="AcylCo_DH-like_C"/>
</dbReference>
<dbReference type="InterPro" id="IPR009100">
    <property type="entry name" value="AcylCoA_DH/oxidase_NM_dom_sf"/>
</dbReference>
<keyword evidence="3" id="KW-0285">Flavoprotein</keyword>
<dbReference type="Proteomes" id="UP001500653">
    <property type="component" value="Unassembled WGS sequence"/>
</dbReference>
<keyword evidence="9" id="KW-1185">Reference proteome</keyword>
<evidence type="ECO:0000259" key="6">
    <source>
        <dbReference type="Pfam" id="PF00441"/>
    </source>
</evidence>
<sequence length="326" mass="33736">MKFSFDEEQHQFASALDDLLSDADVPAVTRAWISGDRSPGLELWERLAELGVAGLTVPEAAGGSGAGPVDLAVAAESLGRHCVPGPWIESVAVVPALLAGTPYEELLGGIAKGTARVTLAAPPVTPYAVDAEAATHVVLARDDGLATATPGPGHGSLDPSRTLHPVTAAEQPSPLPEDALECALDQGALACAAALVGSGDRMLALTTAYAGQRHQFGRAIGEYQAVKHELADVKVGLDFARPLVLGAARELAAGSPTARRTVSAAKVTASTAAHRAARTALQVHGAIGYTREHDLSLWLLRSRALIGAWGTPAHHRGRVLDDLTRT</sequence>
<keyword evidence="4" id="KW-0274">FAD</keyword>
<dbReference type="Pfam" id="PF02771">
    <property type="entry name" value="Acyl-CoA_dh_N"/>
    <property type="match status" value="1"/>
</dbReference>
<name>A0ABP4GLH0_9PSEU</name>
<comment type="cofactor">
    <cofactor evidence="1">
        <name>FAD</name>
        <dbReference type="ChEBI" id="CHEBI:57692"/>
    </cofactor>
</comment>
<gene>
    <name evidence="8" type="ORF">GCM10009676_05540</name>
</gene>
<comment type="caution">
    <text evidence="8">The sequence shown here is derived from an EMBL/GenBank/DDBJ whole genome shotgun (WGS) entry which is preliminary data.</text>
</comment>
<dbReference type="PANTHER" id="PTHR43884:SF20">
    <property type="entry name" value="ACYL-COA DEHYDROGENASE FADE28"/>
    <property type="match status" value="1"/>
</dbReference>
<dbReference type="InterPro" id="IPR013786">
    <property type="entry name" value="AcylCoA_DH/ox_N"/>
</dbReference>
<protein>
    <submittedName>
        <fullName evidence="8">Acyl-CoA dehydrogenase family protein</fullName>
    </submittedName>
</protein>
<evidence type="ECO:0000256" key="1">
    <source>
        <dbReference type="ARBA" id="ARBA00001974"/>
    </source>
</evidence>
<dbReference type="InterPro" id="IPR037069">
    <property type="entry name" value="AcylCoA_DH/ox_N_sf"/>
</dbReference>
<evidence type="ECO:0000313" key="8">
    <source>
        <dbReference type="EMBL" id="GAA1226421.1"/>
    </source>
</evidence>
<accession>A0ABP4GLH0</accession>
<dbReference type="EMBL" id="BAAALN010000002">
    <property type="protein sequence ID" value="GAA1226421.1"/>
    <property type="molecule type" value="Genomic_DNA"/>
</dbReference>
<dbReference type="PANTHER" id="PTHR43884">
    <property type="entry name" value="ACYL-COA DEHYDROGENASE"/>
    <property type="match status" value="1"/>
</dbReference>
<dbReference type="SUPFAM" id="SSF56645">
    <property type="entry name" value="Acyl-CoA dehydrogenase NM domain-like"/>
    <property type="match status" value="1"/>
</dbReference>
<organism evidence="8 9">
    <name type="scientific">Prauserella halophila</name>
    <dbReference type="NCBI Taxonomy" id="185641"/>
    <lineage>
        <taxon>Bacteria</taxon>
        <taxon>Bacillati</taxon>
        <taxon>Actinomycetota</taxon>
        <taxon>Actinomycetes</taxon>
        <taxon>Pseudonocardiales</taxon>
        <taxon>Pseudonocardiaceae</taxon>
        <taxon>Prauserella</taxon>
    </lineage>
</organism>
<evidence type="ECO:0000256" key="2">
    <source>
        <dbReference type="ARBA" id="ARBA00009347"/>
    </source>
</evidence>
<feature type="domain" description="Acyl-CoA dehydrogenase/oxidase C-terminal" evidence="6">
    <location>
        <begin position="183"/>
        <end position="319"/>
    </location>
</feature>
<dbReference type="RefSeq" id="WP_253864904.1">
    <property type="nucleotide sequence ID" value="NZ_BAAALN010000002.1"/>
</dbReference>
<evidence type="ECO:0000256" key="5">
    <source>
        <dbReference type="ARBA" id="ARBA00023002"/>
    </source>
</evidence>
<dbReference type="SUPFAM" id="SSF47203">
    <property type="entry name" value="Acyl-CoA dehydrogenase C-terminal domain-like"/>
    <property type="match status" value="1"/>
</dbReference>
<dbReference type="Pfam" id="PF00441">
    <property type="entry name" value="Acyl-CoA_dh_1"/>
    <property type="match status" value="1"/>
</dbReference>